<gene>
    <name evidence="1" type="ORF">GGR03_002184</name>
</gene>
<evidence type="ECO:0000313" key="2">
    <source>
        <dbReference type="Proteomes" id="UP000588647"/>
    </source>
</evidence>
<organism evidence="1 2">
    <name type="scientific">Aurantimonas endophytica</name>
    <dbReference type="NCBI Taxonomy" id="1522175"/>
    <lineage>
        <taxon>Bacteria</taxon>
        <taxon>Pseudomonadati</taxon>
        <taxon>Pseudomonadota</taxon>
        <taxon>Alphaproteobacteria</taxon>
        <taxon>Hyphomicrobiales</taxon>
        <taxon>Aurantimonadaceae</taxon>
        <taxon>Aurantimonas</taxon>
    </lineage>
</organism>
<sequence>MSDDPLFRQILDSRLYALDASGGAPGWIGFVWTQSKPPKTLSVADSFMSGHYLFATGAPTLADNKQAETYAQAVIDWLNQNFGSYSGVFLGCAAVWLASPAGPVFGLPAASAVTFLDGGGGSISTGEDFNLPVGQLTLSVPNQTVVTIGARGLVFGTAGSGKVVFNTQDDTQPPSVSGGAGLPFLGPHGGSFTMAGALSRAGPHNTIDGLSTGMRFLHGTTKGDRCGVFPLIVSGAKLSDLSYAAAVDPLDLFNRVAPLSVPTEGRLRTLFALAGSGSTQIASWYRTPTGQAVDLVPLNGIDGNGEPLPWCGALVLQPTTPKNAATKWVSLTPAGDFGLLAPTDPQAGTTLTLLAGLFGTERIALAPFQSQGSYDRLRFLPDQPAYAPVFPFPQASLSAPPSDKPVLDDTYATAWAAVLNGSSGDASYLAQPSGSPLYAPPQNAANDATPLLPPLATPSPIAQAGSDGGLLLVPLPPYAGLGTLAADSPIEDYGGFESQILSSTRKRILGAASTARLTALRNARLSRLATPTAATVHQATTPQGLYAEVEIPDGGGEALYETVVLARSQDAAGGTLDFGFESLAPELQSLFQTNQLMAVIVNPAKLGAPNPPPANPPAAQLGTALFDREVVIGGWRITAAVGESLNATAYSNILIMKYCDGSLLERVQNPGKWVGTETFSVTGQGVEPGIALTGLSSYLQDYLEAGIAAAKSGNTLYDDFARIVTDANWQGFIVLAAEVDPSGFPDQIKGLVAGIDFTLFRAHHFGATASRVTVSGTSVTMEAPSSLFGLIDYQLPAYRANVEAGGNPDMPLALRTDGDFGFQVLQLQALFRNAALVDFRSRVQLTLDALFLSPVTTAYGSVGKLPASAVVLKGSYQRQGATSVYVFEQNATTRLMLDSNVLPSVAIQRVVFNTLSNSGDGTVRSRFLMSGALEFAILAAKAGDATEDCDLLSFGLPAEAPRTAPATGLSFSGLELTMASPLDAPNAVTFSFEAGKLALDQGSSEPRAHSLFSDLALQVDEFIAGPEDKRAVDFGFLPVSVEPKIKALSGPWYGIAYKVTMGSPGGLVAQAGFASRILIAWAPSSGAQDATAAVFVGLSLPGAAPGAKLMSIQGVMKLTIDSLVLRREAVTTAGLSFTLRLNNVGLTFLGFAKLPPGATINFFLFGDPSGNGSLGWYAAYVADQKTTRIEERAPRQGAPRLLASPGETIAGPVRTAGAIEEVATREPGA</sequence>
<proteinExistence type="predicted"/>
<dbReference type="EMBL" id="JACIEM010000002">
    <property type="protein sequence ID" value="MBB4003109.1"/>
    <property type="molecule type" value="Genomic_DNA"/>
</dbReference>
<evidence type="ECO:0000313" key="1">
    <source>
        <dbReference type="EMBL" id="MBB4003109.1"/>
    </source>
</evidence>
<comment type="caution">
    <text evidence="1">The sequence shown here is derived from an EMBL/GenBank/DDBJ whole genome shotgun (WGS) entry which is preliminary data.</text>
</comment>
<protein>
    <submittedName>
        <fullName evidence="1">Uncharacterized protein</fullName>
    </submittedName>
</protein>
<keyword evidence="2" id="KW-1185">Reference proteome</keyword>
<reference evidence="1 2" key="1">
    <citation type="submission" date="2020-08" db="EMBL/GenBank/DDBJ databases">
        <title>Genomic Encyclopedia of Type Strains, Phase IV (KMG-IV): sequencing the most valuable type-strain genomes for metagenomic binning, comparative biology and taxonomic classification.</title>
        <authorList>
            <person name="Goeker M."/>
        </authorList>
    </citation>
    <scope>NUCLEOTIDE SEQUENCE [LARGE SCALE GENOMIC DNA]</scope>
    <source>
        <strain evidence="1 2">DSM 103570</strain>
    </source>
</reference>
<name>A0A7W6MPN8_9HYPH</name>
<accession>A0A7W6MPN8</accession>
<dbReference type="RefSeq" id="WP_183207805.1">
    <property type="nucleotide sequence ID" value="NZ_JAAAMM010000002.1"/>
</dbReference>
<dbReference type="AlphaFoldDB" id="A0A7W6MPN8"/>
<dbReference type="Proteomes" id="UP000588647">
    <property type="component" value="Unassembled WGS sequence"/>
</dbReference>